<dbReference type="RefSeq" id="WP_169281778.1">
    <property type="nucleotide sequence ID" value="NZ_CP051680.1"/>
</dbReference>
<name>A0A7Z2VM05_9BACL</name>
<dbReference type="Gene3D" id="3.40.50.150">
    <property type="entry name" value="Vaccinia Virus protein VP39"/>
    <property type="match status" value="1"/>
</dbReference>
<dbReference type="Proteomes" id="UP000502248">
    <property type="component" value="Chromosome"/>
</dbReference>
<evidence type="ECO:0000313" key="7">
    <source>
        <dbReference type="EMBL" id="QJD85517.1"/>
    </source>
</evidence>
<dbReference type="PRINTS" id="PR00996">
    <property type="entry name" value="CHERMTFRASE"/>
</dbReference>
<dbReference type="PANTHER" id="PTHR24422:SF19">
    <property type="entry name" value="CHEMOTAXIS PROTEIN METHYLTRANSFERASE"/>
    <property type="match status" value="1"/>
</dbReference>
<dbReference type="InterPro" id="IPR036804">
    <property type="entry name" value="CheR_N_sf"/>
</dbReference>
<dbReference type="InterPro" id="IPR050903">
    <property type="entry name" value="Bact_Chemotaxis_MeTrfase"/>
</dbReference>
<dbReference type="InterPro" id="IPR000780">
    <property type="entry name" value="CheR_MeTrfase"/>
</dbReference>
<dbReference type="Gene3D" id="1.10.155.10">
    <property type="entry name" value="Chemotaxis receptor methyltransferase CheR, N-terminal domain"/>
    <property type="match status" value="1"/>
</dbReference>
<feature type="domain" description="CheR-type methyltransferase" evidence="6">
    <location>
        <begin position="11"/>
        <end position="266"/>
    </location>
</feature>
<evidence type="ECO:0000259" key="6">
    <source>
        <dbReference type="PROSITE" id="PS50123"/>
    </source>
</evidence>
<dbReference type="InterPro" id="IPR022642">
    <property type="entry name" value="CheR_C"/>
</dbReference>
<dbReference type="KEGG" id="cheb:HH215_21580"/>
<dbReference type="EC" id="2.1.1.80" evidence="2"/>
<sequence>MSHPKVWSSLNDDYIRFAALFKKKTGIDLVLYKEDQMRSRLTGLMKKSRFDALVDFYYALAKNETLLTDTLEHLTCNESEFYRNAQRWSVLEQRVLPEILHGNERIKCWSAACSTGEEPYSLAIMLAAFRQSHEIQVLATDINQRAIQIARAGIYRAESMREVPKLYLDNYFELREHRYAISEEIKRCVRFKSHNLLADPFEGGFHLIVCRHLLNYLKDKTTEALLGKFSRALKKGGFLFIGEVEQILQPLRYDLEPVDAFFYRKR</sequence>
<evidence type="ECO:0000256" key="4">
    <source>
        <dbReference type="ARBA" id="ARBA00022679"/>
    </source>
</evidence>
<dbReference type="SUPFAM" id="SSF53335">
    <property type="entry name" value="S-adenosyl-L-methionine-dependent methyltransferases"/>
    <property type="match status" value="1"/>
</dbReference>
<keyword evidence="4 7" id="KW-0808">Transferase</keyword>
<dbReference type="AlphaFoldDB" id="A0A7Z2VM05"/>
<protein>
    <recommendedName>
        <fullName evidence="2">protein-glutamate O-methyltransferase</fullName>
        <ecNumber evidence="2">2.1.1.80</ecNumber>
    </recommendedName>
</protein>
<dbReference type="GO" id="GO:0008983">
    <property type="term" value="F:protein-glutamate O-methyltransferase activity"/>
    <property type="evidence" value="ECO:0007669"/>
    <property type="project" value="UniProtKB-EC"/>
</dbReference>
<evidence type="ECO:0000256" key="5">
    <source>
        <dbReference type="ARBA" id="ARBA00022691"/>
    </source>
</evidence>
<comment type="catalytic activity">
    <reaction evidence="1">
        <text>L-glutamyl-[protein] + S-adenosyl-L-methionine = [protein]-L-glutamate 5-O-methyl ester + S-adenosyl-L-homocysteine</text>
        <dbReference type="Rhea" id="RHEA:24452"/>
        <dbReference type="Rhea" id="RHEA-COMP:10208"/>
        <dbReference type="Rhea" id="RHEA-COMP:10311"/>
        <dbReference type="ChEBI" id="CHEBI:29973"/>
        <dbReference type="ChEBI" id="CHEBI:57856"/>
        <dbReference type="ChEBI" id="CHEBI:59789"/>
        <dbReference type="ChEBI" id="CHEBI:82795"/>
        <dbReference type="EC" id="2.1.1.80"/>
    </reaction>
</comment>
<dbReference type="CDD" id="cd02440">
    <property type="entry name" value="AdoMet_MTases"/>
    <property type="match status" value="1"/>
</dbReference>
<dbReference type="InterPro" id="IPR029063">
    <property type="entry name" value="SAM-dependent_MTases_sf"/>
</dbReference>
<proteinExistence type="predicted"/>
<dbReference type="PROSITE" id="PS50123">
    <property type="entry name" value="CHER"/>
    <property type="match status" value="1"/>
</dbReference>
<accession>A0A7Z2VM05</accession>
<dbReference type="Pfam" id="PF01739">
    <property type="entry name" value="CheR"/>
    <property type="match status" value="1"/>
</dbReference>
<dbReference type="SMART" id="SM00138">
    <property type="entry name" value="MeTrc"/>
    <property type="match status" value="1"/>
</dbReference>
<organism evidence="7 8">
    <name type="scientific">Cohnella herbarum</name>
    <dbReference type="NCBI Taxonomy" id="2728023"/>
    <lineage>
        <taxon>Bacteria</taxon>
        <taxon>Bacillati</taxon>
        <taxon>Bacillota</taxon>
        <taxon>Bacilli</taxon>
        <taxon>Bacillales</taxon>
        <taxon>Paenibacillaceae</taxon>
        <taxon>Cohnella</taxon>
    </lineage>
</organism>
<reference evidence="7 8" key="1">
    <citation type="submission" date="2020-04" db="EMBL/GenBank/DDBJ databases">
        <title>Genome sequencing of novel species.</title>
        <authorList>
            <person name="Heo J."/>
            <person name="Kim S.-J."/>
            <person name="Kim J.-S."/>
            <person name="Hong S.-B."/>
            <person name="Kwon S.-W."/>
        </authorList>
    </citation>
    <scope>NUCLEOTIDE SEQUENCE [LARGE SCALE GENOMIC DNA]</scope>
    <source>
        <strain evidence="7 8">MFER-1</strain>
    </source>
</reference>
<gene>
    <name evidence="7" type="ORF">HH215_21580</name>
</gene>
<dbReference type="PANTHER" id="PTHR24422">
    <property type="entry name" value="CHEMOTAXIS PROTEIN METHYLTRANSFERASE"/>
    <property type="match status" value="1"/>
</dbReference>
<evidence type="ECO:0000256" key="2">
    <source>
        <dbReference type="ARBA" id="ARBA00012534"/>
    </source>
</evidence>
<evidence type="ECO:0000256" key="1">
    <source>
        <dbReference type="ARBA" id="ARBA00001541"/>
    </source>
</evidence>
<keyword evidence="5" id="KW-0949">S-adenosyl-L-methionine</keyword>
<dbReference type="GO" id="GO:0032259">
    <property type="term" value="P:methylation"/>
    <property type="evidence" value="ECO:0007669"/>
    <property type="project" value="UniProtKB-KW"/>
</dbReference>
<evidence type="ECO:0000256" key="3">
    <source>
        <dbReference type="ARBA" id="ARBA00022603"/>
    </source>
</evidence>
<dbReference type="SUPFAM" id="SSF47757">
    <property type="entry name" value="Chemotaxis receptor methyltransferase CheR, N-terminal domain"/>
    <property type="match status" value="1"/>
</dbReference>
<dbReference type="EMBL" id="CP051680">
    <property type="protein sequence ID" value="QJD85517.1"/>
    <property type="molecule type" value="Genomic_DNA"/>
</dbReference>
<evidence type="ECO:0000313" key="8">
    <source>
        <dbReference type="Proteomes" id="UP000502248"/>
    </source>
</evidence>
<keyword evidence="8" id="KW-1185">Reference proteome</keyword>
<dbReference type="Pfam" id="PF03705">
    <property type="entry name" value="CheR_N"/>
    <property type="match status" value="1"/>
</dbReference>
<dbReference type="InterPro" id="IPR022641">
    <property type="entry name" value="CheR_N"/>
</dbReference>
<keyword evidence="3 7" id="KW-0489">Methyltransferase</keyword>